<reference evidence="1 2" key="1">
    <citation type="submission" date="2020-02" db="EMBL/GenBank/DDBJ databases">
        <title>Rhodobacter translucens sp. nov., a novel bacterium isolated from activated sludge.</title>
        <authorList>
            <person name="Liu J."/>
        </authorList>
    </citation>
    <scope>NUCLEOTIDE SEQUENCE [LARGE SCALE GENOMIC DNA]</scope>
    <source>
        <strain evidence="1 2">HX-7-19</strain>
    </source>
</reference>
<evidence type="ECO:0000313" key="1">
    <source>
        <dbReference type="EMBL" id="NGQ91719.1"/>
    </source>
</evidence>
<keyword evidence="2" id="KW-1185">Reference proteome</keyword>
<name>A0A6M1TNQ3_9RHOB</name>
<organism evidence="1 2">
    <name type="scientific">Paragemmobacter kunshanensis</name>
    <dbReference type="NCBI Taxonomy" id="2583234"/>
    <lineage>
        <taxon>Bacteria</taxon>
        <taxon>Pseudomonadati</taxon>
        <taxon>Pseudomonadota</taxon>
        <taxon>Alphaproteobacteria</taxon>
        <taxon>Rhodobacterales</taxon>
        <taxon>Paracoccaceae</taxon>
        <taxon>Paragemmobacter</taxon>
    </lineage>
</organism>
<protein>
    <submittedName>
        <fullName evidence="1">Uncharacterized protein</fullName>
    </submittedName>
</protein>
<comment type="caution">
    <text evidence="1">The sequence shown here is derived from an EMBL/GenBank/DDBJ whole genome shotgun (WGS) entry which is preliminary data.</text>
</comment>
<evidence type="ECO:0000313" key="2">
    <source>
        <dbReference type="Proteomes" id="UP000474758"/>
    </source>
</evidence>
<accession>A0A6M1TNQ3</accession>
<dbReference type="Proteomes" id="UP000474758">
    <property type="component" value="Unassembled WGS sequence"/>
</dbReference>
<dbReference type="AlphaFoldDB" id="A0A6M1TNQ3"/>
<dbReference type="RefSeq" id="WP_165050563.1">
    <property type="nucleotide sequence ID" value="NZ_JAALFE010000011.1"/>
</dbReference>
<dbReference type="EMBL" id="JAALFE010000011">
    <property type="protein sequence ID" value="NGQ91719.1"/>
    <property type="molecule type" value="Genomic_DNA"/>
</dbReference>
<sequence>MTYRPLAAGPSPALVPNLSPDMADLLRQALTGWMPGSAASGLEALFDRMEAGR</sequence>
<proteinExistence type="predicted"/>
<gene>
    <name evidence="1" type="ORF">G5V65_12495</name>
</gene>